<feature type="region of interest" description="Disordered" evidence="1">
    <location>
        <begin position="108"/>
        <end position="131"/>
    </location>
</feature>
<dbReference type="Proteomes" id="UP000325081">
    <property type="component" value="Unassembled WGS sequence"/>
</dbReference>
<organism evidence="2 3">
    <name type="scientific">Striga asiatica</name>
    <name type="common">Asiatic witchweed</name>
    <name type="synonym">Buchnera asiatica</name>
    <dbReference type="NCBI Taxonomy" id="4170"/>
    <lineage>
        <taxon>Eukaryota</taxon>
        <taxon>Viridiplantae</taxon>
        <taxon>Streptophyta</taxon>
        <taxon>Embryophyta</taxon>
        <taxon>Tracheophyta</taxon>
        <taxon>Spermatophyta</taxon>
        <taxon>Magnoliopsida</taxon>
        <taxon>eudicotyledons</taxon>
        <taxon>Gunneridae</taxon>
        <taxon>Pentapetalae</taxon>
        <taxon>asterids</taxon>
        <taxon>lamiids</taxon>
        <taxon>Lamiales</taxon>
        <taxon>Orobanchaceae</taxon>
        <taxon>Buchnereae</taxon>
        <taxon>Striga</taxon>
    </lineage>
</organism>
<reference evidence="3" key="1">
    <citation type="journal article" date="2019" name="Curr. Biol.">
        <title>Genome Sequence of Striga asiatica Provides Insight into the Evolution of Plant Parasitism.</title>
        <authorList>
            <person name="Yoshida S."/>
            <person name="Kim S."/>
            <person name="Wafula E.K."/>
            <person name="Tanskanen J."/>
            <person name="Kim Y.M."/>
            <person name="Honaas L."/>
            <person name="Yang Z."/>
            <person name="Spallek T."/>
            <person name="Conn C.E."/>
            <person name="Ichihashi Y."/>
            <person name="Cheong K."/>
            <person name="Cui S."/>
            <person name="Der J.P."/>
            <person name="Gundlach H."/>
            <person name="Jiao Y."/>
            <person name="Hori C."/>
            <person name="Ishida J.K."/>
            <person name="Kasahara H."/>
            <person name="Kiba T."/>
            <person name="Kim M.S."/>
            <person name="Koo N."/>
            <person name="Laohavisit A."/>
            <person name="Lee Y.H."/>
            <person name="Lumba S."/>
            <person name="McCourt P."/>
            <person name="Mortimer J.C."/>
            <person name="Mutuku J.M."/>
            <person name="Nomura T."/>
            <person name="Sasaki-Sekimoto Y."/>
            <person name="Seto Y."/>
            <person name="Wang Y."/>
            <person name="Wakatake T."/>
            <person name="Sakakibara H."/>
            <person name="Demura T."/>
            <person name="Yamaguchi S."/>
            <person name="Yoneyama K."/>
            <person name="Manabe R.I."/>
            <person name="Nelson D.C."/>
            <person name="Schulman A.H."/>
            <person name="Timko M.P."/>
            <person name="dePamphilis C.W."/>
            <person name="Choi D."/>
            <person name="Shirasu K."/>
        </authorList>
    </citation>
    <scope>NUCLEOTIDE SEQUENCE [LARGE SCALE GENOMIC DNA]</scope>
    <source>
        <strain evidence="3">cv. UVA1</strain>
    </source>
</reference>
<gene>
    <name evidence="2" type="ORF">STAS_07405</name>
</gene>
<sequence>MPPPRDRTLSSSAASRNLEPQFPGEKASEIVQPKAGNRRRRASVPTAEETKRDCRRLTLRDESSSPACNAPPRAFLRQQAIAARDSYRAAIGFNSEQQSPDRVIRRAAGTFPTNSGPFGPGREEKRVDPLPRAPNSLFSMSCYRAAARDLSTVSRGCPSSEPSLPFGSPDGGPAMMARGGWWLRDRDEGARSATAEGSGFAKEKSSRWRRARQRLLTRRVNEREIFYFSAEGDER</sequence>
<evidence type="ECO:0000313" key="3">
    <source>
        <dbReference type="Proteomes" id="UP000325081"/>
    </source>
</evidence>
<accession>A0A5A7PGJ5</accession>
<comment type="caution">
    <text evidence="2">The sequence shown here is derived from an EMBL/GenBank/DDBJ whole genome shotgun (WGS) entry which is preliminary data.</text>
</comment>
<keyword evidence="2" id="KW-0378">Hydrolase</keyword>
<evidence type="ECO:0000256" key="1">
    <source>
        <dbReference type="SAM" id="MobiDB-lite"/>
    </source>
</evidence>
<dbReference type="GO" id="GO:0016787">
    <property type="term" value="F:hydrolase activity"/>
    <property type="evidence" value="ECO:0007669"/>
    <property type="project" value="UniProtKB-KW"/>
</dbReference>
<feature type="compositionally biased region" description="Basic and acidic residues" evidence="1">
    <location>
        <begin position="48"/>
        <end position="63"/>
    </location>
</feature>
<name>A0A5A7PGJ5_STRAF</name>
<keyword evidence="3" id="KW-1185">Reference proteome</keyword>
<protein>
    <submittedName>
        <fullName evidence="2">GDSL-like Lipase/Acylhydrolase superfamily protein</fullName>
    </submittedName>
</protein>
<feature type="region of interest" description="Disordered" evidence="1">
    <location>
        <begin position="1"/>
        <end position="73"/>
    </location>
</feature>
<dbReference type="AlphaFoldDB" id="A0A5A7PGJ5"/>
<evidence type="ECO:0000313" key="2">
    <source>
        <dbReference type="EMBL" id="GER31407.1"/>
    </source>
</evidence>
<proteinExistence type="predicted"/>
<dbReference type="EMBL" id="BKCP01004472">
    <property type="protein sequence ID" value="GER31407.1"/>
    <property type="molecule type" value="Genomic_DNA"/>
</dbReference>